<dbReference type="STRING" id="1147741.A0A0R3RKX8"/>
<protein>
    <submittedName>
        <fullName evidence="4">LRRCT domain-containing protein</fullName>
    </submittedName>
</protein>
<dbReference type="PROSITE" id="PS51450">
    <property type="entry name" value="LRR"/>
    <property type="match status" value="1"/>
</dbReference>
<reference evidence="4" key="1">
    <citation type="submission" date="2017-02" db="UniProtKB">
        <authorList>
            <consortium name="WormBaseParasite"/>
        </authorList>
    </citation>
    <scope>IDENTIFICATION</scope>
</reference>
<dbReference type="PANTHER" id="PTHR24366">
    <property type="entry name" value="IG(IMMUNOGLOBULIN) AND LRR(LEUCINE RICH REPEAT) DOMAINS"/>
    <property type="match status" value="1"/>
</dbReference>
<evidence type="ECO:0000313" key="4">
    <source>
        <dbReference type="WBParaSite" id="EEL_0000213701-mRNA-1"/>
    </source>
</evidence>
<proteinExistence type="predicted"/>
<evidence type="ECO:0000256" key="1">
    <source>
        <dbReference type="ARBA" id="ARBA00022614"/>
    </source>
</evidence>
<evidence type="ECO:0000256" key="2">
    <source>
        <dbReference type="ARBA" id="ARBA00022737"/>
    </source>
</evidence>
<dbReference type="Pfam" id="PF13855">
    <property type="entry name" value="LRR_8"/>
    <property type="match status" value="1"/>
</dbReference>
<dbReference type="PANTHER" id="PTHR24366:SF170">
    <property type="entry name" value="RE50361P"/>
    <property type="match status" value="1"/>
</dbReference>
<keyword evidence="2" id="KW-0677">Repeat</keyword>
<name>A0A0R3RKX8_9BILA</name>
<dbReference type="Gene3D" id="3.80.10.10">
    <property type="entry name" value="Ribonuclease Inhibitor"/>
    <property type="match status" value="1"/>
</dbReference>
<keyword evidence="3" id="KW-1185">Reference proteome</keyword>
<organism evidence="3 4">
    <name type="scientific">Elaeophora elaphi</name>
    <dbReference type="NCBI Taxonomy" id="1147741"/>
    <lineage>
        <taxon>Eukaryota</taxon>
        <taxon>Metazoa</taxon>
        <taxon>Ecdysozoa</taxon>
        <taxon>Nematoda</taxon>
        <taxon>Chromadorea</taxon>
        <taxon>Rhabditida</taxon>
        <taxon>Spirurina</taxon>
        <taxon>Spiruromorpha</taxon>
        <taxon>Filarioidea</taxon>
        <taxon>Onchocercidae</taxon>
        <taxon>Elaeophora</taxon>
    </lineage>
</organism>
<dbReference type="WBParaSite" id="EEL_0000213701-mRNA-1">
    <property type="protein sequence ID" value="EEL_0000213701-mRNA-1"/>
    <property type="gene ID" value="EEL_0000213701"/>
</dbReference>
<dbReference type="SMART" id="SM00369">
    <property type="entry name" value="LRR_TYP"/>
    <property type="match status" value="3"/>
</dbReference>
<dbReference type="AlphaFoldDB" id="A0A0R3RKX8"/>
<sequence>MILEKKQELDLGSNRIAEIEEDNLQGLISLTHLYLFNNSIYQIDMGTFEATPQLQELQLGKNLLIEVPLALGRLFKLRYLDLSNNQIRTSSSTVVCFGTLKIIPEYIRYL</sequence>
<accession>A0A0R3RKX8</accession>
<dbReference type="InterPro" id="IPR003591">
    <property type="entry name" value="Leu-rich_rpt_typical-subtyp"/>
</dbReference>
<dbReference type="InterPro" id="IPR032675">
    <property type="entry name" value="LRR_dom_sf"/>
</dbReference>
<dbReference type="SUPFAM" id="SSF52058">
    <property type="entry name" value="L domain-like"/>
    <property type="match status" value="1"/>
</dbReference>
<keyword evidence="1" id="KW-0433">Leucine-rich repeat</keyword>
<dbReference type="Proteomes" id="UP000050640">
    <property type="component" value="Unplaced"/>
</dbReference>
<dbReference type="InterPro" id="IPR001611">
    <property type="entry name" value="Leu-rich_rpt"/>
</dbReference>
<evidence type="ECO:0000313" key="3">
    <source>
        <dbReference type="Proteomes" id="UP000050640"/>
    </source>
</evidence>